<dbReference type="InterPro" id="IPR002372">
    <property type="entry name" value="PQQ_rpt_dom"/>
</dbReference>
<name>A0ABQ1YNL2_9BACL</name>
<reference evidence="3" key="1">
    <citation type="journal article" date="2019" name="Int. J. Syst. Evol. Microbiol.">
        <title>The Global Catalogue of Microorganisms (GCM) 10K type strain sequencing project: providing services to taxonomists for standard genome sequencing and annotation.</title>
        <authorList>
            <consortium name="The Broad Institute Genomics Platform"/>
            <consortium name="The Broad Institute Genome Sequencing Center for Infectious Disease"/>
            <person name="Wu L."/>
            <person name="Ma J."/>
        </authorList>
    </citation>
    <scope>NUCLEOTIDE SEQUENCE [LARGE SCALE GENOMIC DNA]</scope>
    <source>
        <strain evidence="3">CGMCC 1.12769</strain>
    </source>
</reference>
<protein>
    <recommendedName>
        <fullName evidence="1">Pyrrolo-quinoline quinone repeat domain-containing protein</fullName>
    </recommendedName>
</protein>
<feature type="domain" description="Pyrrolo-quinoline quinone repeat" evidence="1">
    <location>
        <begin position="60"/>
        <end position="222"/>
    </location>
</feature>
<comment type="caution">
    <text evidence="2">The sequence shown here is derived from an EMBL/GenBank/DDBJ whole genome shotgun (WGS) entry which is preliminary data.</text>
</comment>
<evidence type="ECO:0000313" key="3">
    <source>
        <dbReference type="Proteomes" id="UP000659344"/>
    </source>
</evidence>
<dbReference type="SUPFAM" id="SSF50998">
    <property type="entry name" value="Quinoprotein alcohol dehydrogenase-like"/>
    <property type="match status" value="2"/>
</dbReference>
<dbReference type="PROSITE" id="PS51257">
    <property type="entry name" value="PROKAR_LIPOPROTEIN"/>
    <property type="match status" value="1"/>
</dbReference>
<evidence type="ECO:0000259" key="1">
    <source>
        <dbReference type="Pfam" id="PF13360"/>
    </source>
</evidence>
<dbReference type="Gene3D" id="2.130.10.10">
    <property type="entry name" value="YVTN repeat-like/Quinoprotein amine dehydrogenase"/>
    <property type="match status" value="3"/>
</dbReference>
<organism evidence="2 3">
    <name type="scientific">Paenibacillus segetis</name>
    <dbReference type="NCBI Taxonomy" id="1325360"/>
    <lineage>
        <taxon>Bacteria</taxon>
        <taxon>Bacillati</taxon>
        <taxon>Bacillota</taxon>
        <taxon>Bacilli</taxon>
        <taxon>Bacillales</taxon>
        <taxon>Paenibacillaceae</taxon>
        <taxon>Paenibacillus</taxon>
    </lineage>
</organism>
<feature type="domain" description="Pyrrolo-quinoline quinone repeat" evidence="1">
    <location>
        <begin position="232"/>
        <end position="290"/>
    </location>
</feature>
<proteinExistence type="predicted"/>
<dbReference type="RefSeq" id="WP_188541140.1">
    <property type="nucleotide sequence ID" value="NZ_BMFT01000002.1"/>
</dbReference>
<evidence type="ECO:0000313" key="2">
    <source>
        <dbReference type="EMBL" id="GGH31305.1"/>
    </source>
</evidence>
<keyword evidence="3" id="KW-1185">Reference proteome</keyword>
<feature type="domain" description="Pyrrolo-quinoline quinone repeat" evidence="1">
    <location>
        <begin position="301"/>
        <end position="406"/>
    </location>
</feature>
<dbReference type="PANTHER" id="PTHR34512:SF30">
    <property type="entry name" value="OUTER MEMBRANE PROTEIN ASSEMBLY FACTOR BAMB"/>
    <property type="match status" value="1"/>
</dbReference>
<dbReference type="InterPro" id="IPR018391">
    <property type="entry name" value="PQQ_b-propeller_rpt"/>
</dbReference>
<dbReference type="Proteomes" id="UP000659344">
    <property type="component" value="Unassembled WGS sequence"/>
</dbReference>
<gene>
    <name evidence="2" type="ORF">GCM10008013_34940</name>
</gene>
<dbReference type="EMBL" id="BMFT01000002">
    <property type="protein sequence ID" value="GGH31305.1"/>
    <property type="molecule type" value="Genomic_DNA"/>
</dbReference>
<dbReference type="SMART" id="SM00564">
    <property type="entry name" value="PQQ"/>
    <property type="match status" value="7"/>
</dbReference>
<dbReference type="InterPro" id="IPR015943">
    <property type="entry name" value="WD40/YVTN_repeat-like_dom_sf"/>
</dbReference>
<accession>A0ABQ1YNL2</accession>
<dbReference type="PANTHER" id="PTHR34512">
    <property type="entry name" value="CELL SURFACE PROTEIN"/>
    <property type="match status" value="1"/>
</dbReference>
<dbReference type="Pfam" id="PF13360">
    <property type="entry name" value="PQQ_2"/>
    <property type="match status" value="3"/>
</dbReference>
<dbReference type="InterPro" id="IPR011047">
    <property type="entry name" value="Quinoprotein_ADH-like_sf"/>
</dbReference>
<sequence length="408" mass="44473">MQKKITLITCCLLLIISLGVVGCSSKSSSSSNDLVMFRGDPKHTGLLDTSGPTELHGVKWKFPTEGRIRSSPAFYNDAVYFGSEDQYFYAVNAETGTLNWKFATKGVIISSPAIMNGILYFLSGDGTFYALKAQSGELLWSFVTTGTNEARDPYDYWQSSPVVDQKIVYFGGGDGIFYALDAVKGDVKWKQNLHFQNAENFKDYPVTLHSSPVIDKGIVYIGLSGIIYEMQTEPGNVIALDALTGKQIWASNLMQAVDSSPTVDDQAIYFGMRNRAFQALDIKTGKPLWTNGSISYSLSSPAIHDGTIFSGSSDQHQLFALNASSGETKWSFPTSGAVHSSPVTDGTTVYCASGNSYADDRGFIYAIDAETGSEKWKLETGGNIFSSPTLHDGVLYVGNDDFNLYAIY</sequence>